<comment type="similarity">
    <text evidence="2">Belongs to the KHG/KDPG aldolase family.</text>
</comment>
<accession>A0A9C7V132</accession>
<dbReference type="Pfam" id="PF01081">
    <property type="entry name" value="Aldolase"/>
    <property type="match status" value="1"/>
</dbReference>
<dbReference type="CDD" id="cd00452">
    <property type="entry name" value="KDPG_aldolase"/>
    <property type="match status" value="1"/>
</dbReference>
<dbReference type="SUPFAM" id="SSF51569">
    <property type="entry name" value="Aldolase"/>
    <property type="match status" value="1"/>
</dbReference>
<name>A0A9C7V132_CITAM</name>
<dbReference type="GO" id="GO:0016829">
    <property type="term" value="F:lyase activity"/>
    <property type="evidence" value="ECO:0007669"/>
    <property type="project" value="UniProtKB-KW"/>
</dbReference>
<evidence type="ECO:0000256" key="1">
    <source>
        <dbReference type="ARBA" id="ARBA00004761"/>
    </source>
</evidence>
<reference evidence="6" key="2">
    <citation type="submission" date="2022-05" db="EMBL/GenBank/DDBJ databases">
        <authorList>
            <consortium name="NCBI Pathogen Detection Project"/>
        </authorList>
    </citation>
    <scope>NUCLEOTIDE SEQUENCE</scope>
    <source>
        <strain evidence="6">CAV1698</strain>
    </source>
</reference>
<dbReference type="InterPro" id="IPR000887">
    <property type="entry name" value="Aldlse_KDPG_KHG"/>
</dbReference>
<keyword evidence="4" id="KW-0456">Lyase</keyword>
<comment type="pathway">
    <text evidence="1">Carbohydrate acid metabolism.</text>
</comment>
<dbReference type="Gene3D" id="3.20.20.70">
    <property type="entry name" value="Aldolase class I"/>
    <property type="match status" value="1"/>
</dbReference>
<dbReference type="Proteomes" id="UP000862426">
    <property type="component" value="Unassembled WGS sequence"/>
</dbReference>
<evidence type="ECO:0000313" key="6">
    <source>
        <dbReference type="EMBL" id="HCD1253941.1"/>
    </source>
</evidence>
<comment type="subunit">
    <text evidence="3">Homotrimer.</text>
</comment>
<comment type="caution">
    <text evidence="6">The sequence shown here is derived from an EMBL/GenBank/DDBJ whole genome shotgun (WGS) entry which is preliminary data.</text>
</comment>
<evidence type="ECO:0000256" key="2">
    <source>
        <dbReference type="ARBA" id="ARBA00006906"/>
    </source>
</evidence>
<sequence length="214" mass="23014">MTPEIFFEHWRKEPLPLIAILRGITPKDAVSAAEILIEAGFRWLEVPLNSPSALESIRLMRQCAGNNAKIGAGTVLTATQVDEVAEAGGQLIISPNTDAAVIQRTRQRNMVSLPGVMTPTEAFAALDAGASALKLFPAEQLSPELLKALRAVLPRNLACLPVGGIRPDTDQMQRYVQAGANGFGLGGALYQAGMPLDELAKRADAYRQAWEQVQ</sequence>
<dbReference type="AlphaFoldDB" id="A0A9C7V132"/>
<evidence type="ECO:0000256" key="4">
    <source>
        <dbReference type="ARBA" id="ARBA00023239"/>
    </source>
</evidence>
<evidence type="ECO:0000256" key="3">
    <source>
        <dbReference type="ARBA" id="ARBA00011233"/>
    </source>
</evidence>
<organism evidence="6 7">
    <name type="scientific">Citrobacter amalonaticus</name>
    <dbReference type="NCBI Taxonomy" id="35703"/>
    <lineage>
        <taxon>Bacteria</taxon>
        <taxon>Pseudomonadati</taxon>
        <taxon>Pseudomonadota</taxon>
        <taxon>Gammaproteobacteria</taxon>
        <taxon>Enterobacterales</taxon>
        <taxon>Enterobacteriaceae</taxon>
        <taxon>Citrobacter</taxon>
    </lineage>
</organism>
<dbReference type="EMBL" id="DACYAJ020000002">
    <property type="protein sequence ID" value="HCD1253941.1"/>
    <property type="molecule type" value="Genomic_DNA"/>
</dbReference>
<dbReference type="InterPro" id="IPR013785">
    <property type="entry name" value="Aldolase_TIM"/>
</dbReference>
<dbReference type="PANTHER" id="PTHR30246">
    <property type="entry name" value="2-KETO-3-DEOXY-6-PHOSPHOGLUCONATE ALDOLASE"/>
    <property type="match status" value="1"/>
</dbReference>
<dbReference type="NCBIfam" id="NF006600">
    <property type="entry name" value="PRK09140.1"/>
    <property type="match status" value="1"/>
</dbReference>
<gene>
    <name evidence="6" type="ORF">JD854_RS02530</name>
</gene>
<keyword evidence="5" id="KW-0119">Carbohydrate metabolism</keyword>
<reference evidence="6" key="1">
    <citation type="journal article" date="2018" name="Genome Biol.">
        <title>SKESA: strategic k-mer extension for scrupulous assemblies.</title>
        <authorList>
            <person name="Souvorov A."/>
            <person name="Agarwala R."/>
            <person name="Lipman D.J."/>
        </authorList>
    </citation>
    <scope>NUCLEOTIDE SEQUENCE</scope>
    <source>
        <strain evidence="6">CAV1698</strain>
    </source>
</reference>
<evidence type="ECO:0000256" key="5">
    <source>
        <dbReference type="ARBA" id="ARBA00023277"/>
    </source>
</evidence>
<evidence type="ECO:0000313" key="7">
    <source>
        <dbReference type="Proteomes" id="UP000862426"/>
    </source>
</evidence>
<protein>
    <submittedName>
        <fullName evidence="6">2-dehydro-3-deoxy-6-phosphogalactonate aldolase</fullName>
    </submittedName>
</protein>
<proteinExistence type="inferred from homology"/>
<dbReference type="PANTHER" id="PTHR30246:SF1">
    <property type="entry name" value="2-DEHYDRO-3-DEOXY-6-PHOSPHOGALACTONATE ALDOLASE-RELATED"/>
    <property type="match status" value="1"/>
</dbReference>